<keyword evidence="3" id="KW-1185">Reference proteome</keyword>
<protein>
    <submittedName>
        <fullName evidence="2">Multidrug resistance efflux pump</fullName>
    </submittedName>
</protein>
<sequence length="330" mass="36950">MRSLRKRPRSDNLANQKRSHSTSYGRYIYLSILIVMATSLANYMWGDLIMLRGDGLVLRDKAILAASYTSRVEEIFVEEGQTVNKGDVLMHIESSEQLERLADLSTQQADLTQRAAEFKLRMQIANRLLPLAKQREAQTTKLLGVVDDLQRKGNLTTSRYEEILKSSFDASSHLVQLTVDLDMLSGQIGSLEAAREDAAVALEKLKAHYSDGKITASVSGTIGTEVPSPGAVYRTGDPMLSIYAGEAYILMYLPRRYLFSIEPGMAVDVSNGRTNVAGVIDSILPLSDALPKEFQNSFKPMQRNQLARIKLQDQPIFPVYEKVRISRPYW</sequence>
<proteinExistence type="predicted"/>
<dbReference type="SUPFAM" id="SSF111369">
    <property type="entry name" value="HlyD-like secretion proteins"/>
    <property type="match status" value="1"/>
</dbReference>
<keyword evidence="1" id="KW-1133">Transmembrane helix</keyword>
<name>A0A1I5CLC0_9HYPH</name>
<dbReference type="Gene3D" id="2.40.50.100">
    <property type="match status" value="1"/>
</dbReference>
<dbReference type="STRING" id="655353.SAMN04488056_102270"/>
<dbReference type="GO" id="GO:1990281">
    <property type="term" value="C:efflux pump complex"/>
    <property type="evidence" value="ECO:0007669"/>
    <property type="project" value="TreeGrafter"/>
</dbReference>
<evidence type="ECO:0000256" key="1">
    <source>
        <dbReference type="SAM" id="Phobius"/>
    </source>
</evidence>
<feature type="transmembrane region" description="Helical" evidence="1">
    <location>
        <begin position="27"/>
        <end position="45"/>
    </location>
</feature>
<gene>
    <name evidence="2" type="ORF">SAMN04488056_102270</name>
</gene>
<keyword evidence="1" id="KW-0812">Transmembrane</keyword>
<accession>A0A1I5CLC0</accession>
<dbReference type="PANTHER" id="PTHR30469">
    <property type="entry name" value="MULTIDRUG RESISTANCE PROTEIN MDTA"/>
    <property type="match status" value="1"/>
</dbReference>
<dbReference type="Gene3D" id="1.10.287.470">
    <property type="entry name" value="Helix hairpin bin"/>
    <property type="match status" value="1"/>
</dbReference>
<dbReference type="EMBL" id="FOVR01000002">
    <property type="protein sequence ID" value="SFN87713.1"/>
    <property type="molecule type" value="Genomic_DNA"/>
</dbReference>
<evidence type="ECO:0000313" key="3">
    <source>
        <dbReference type="Proteomes" id="UP000199236"/>
    </source>
</evidence>
<dbReference type="PANTHER" id="PTHR30469:SF38">
    <property type="entry name" value="HLYD FAMILY SECRETION PROTEIN"/>
    <property type="match status" value="1"/>
</dbReference>
<dbReference type="AlphaFoldDB" id="A0A1I5CLC0"/>
<organism evidence="2 3">
    <name type="scientific">Cohaesibacter marisflavi</name>
    <dbReference type="NCBI Taxonomy" id="655353"/>
    <lineage>
        <taxon>Bacteria</taxon>
        <taxon>Pseudomonadati</taxon>
        <taxon>Pseudomonadota</taxon>
        <taxon>Alphaproteobacteria</taxon>
        <taxon>Hyphomicrobiales</taxon>
        <taxon>Cohaesibacteraceae</taxon>
    </lineage>
</organism>
<reference evidence="2 3" key="1">
    <citation type="submission" date="2016-10" db="EMBL/GenBank/DDBJ databases">
        <authorList>
            <person name="de Groot N.N."/>
        </authorList>
    </citation>
    <scope>NUCLEOTIDE SEQUENCE [LARGE SCALE GENOMIC DNA]</scope>
    <source>
        <strain evidence="2 3">CGMCC 1.9157</strain>
    </source>
</reference>
<evidence type="ECO:0000313" key="2">
    <source>
        <dbReference type="EMBL" id="SFN87713.1"/>
    </source>
</evidence>
<dbReference type="Proteomes" id="UP000199236">
    <property type="component" value="Unassembled WGS sequence"/>
</dbReference>
<dbReference type="OrthoDB" id="7341345at2"/>
<dbReference type="RefSeq" id="WP_090069555.1">
    <property type="nucleotide sequence ID" value="NZ_FOVR01000002.1"/>
</dbReference>
<keyword evidence="1" id="KW-0472">Membrane</keyword>
<dbReference type="GO" id="GO:0015562">
    <property type="term" value="F:efflux transmembrane transporter activity"/>
    <property type="evidence" value="ECO:0007669"/>
    <property type="project" value="TreeGrafter"/>
</dbReference>